<name>A0A3M9NID3_9BACT</name>
<dbReference type="Proteomes" id="UP000267223">
    <property type="component" value="Unassembled WGS sequence"/>
</dbReference>
<dbReference type="InterPro" id="IPR041286">
    <property type="entry name" value="MBG_2"/>
</dbReference>
<keyword evidence="4" id="KW-1185">Reference proteome</keyword>
<evidence type="ECO:0000313" key="4">
    <source>
        <dbReference type="Proteomes" id="UP000267223"/>
    </source>
</evidence>
<dbReference type="Gene3D" id="2.60.40.230">
    <property type="entry name" value="Neocarzinostatin-like"/>
    <property type="match status" value="1"/>
</dbReference>
<comment type="caution">
    <text evidence="3">The sequence shown here is derived from an EMBL/GenBank/DDBJ whole genome shotgun (WGS) entry which is preliminary data.</text>
</comment>
<dbReference type="EMBL" id="RJJR01000006">
    <property type="protein sequence ID" value="RNI36963.1"/>
    <property type="molecule type" value="Genomic_DNA"/>
</dbReference>
<sequence>MRLFLRSLLLTFFAVTLANAGAFSQTATINTDQLDYPPGSTVIITGTGWQPGETVTLQVLHEGETGDNAISGAHAPFTAVADASGNVSSTWVVPLDEDELGATLLLTADGVISGRHAETTFKDANIVFTATGLPPNSSCTVTVTYWTVPPKNGQSQQVTTLPQLISVNNGGSASSIPIAANPGTTITWTYSDASGFIYTSSSYNNGTPVNESTGFIVVGNQTGVSSVIGHYTECTAPLINNALLNQNTTYGLGPVSFSVNATGTSLNYQWQVLTTSVGAIWTDIPSATFSSYTVTTATVAMSGYQYRVIVSGCSSVTSNAATLTVNKANLSITANNETKIYGDVVTFAGSEFTATGLVNGDAINSVTLASTGAAATATVTTPGPTYPIVASAAVGTGLGNYNIAYANGTLTVGVKSITVTASDRTKTYGDAVVFTGTEFSIPAGAIVNGDAINSVTLASTGAAATATVTTPGPTYPIVASAAVGTGLGNYNIAYANGTLTVGVKSITVT</sequence>
<feature type="non-terminal residue" evidence="3">
    <location>
        <position position="509"/>
    </location>
</feature>
<evidence type="ECO:0000313" key="3">
    <source>
        <dbReference type="EMBL" id="RNI36963.1"/>
    </source>
</evidence>
<feature type="domain" description="MBG" evidence="2">
    <location>
        <begin position="330"/>
        <end position="411"/>
    </location>
</feature>
<evidence type="ECO:0000256" key="1">
    <source>
        <dbReference type="SAM" id="SignalP"/>
    </source>
</evidence>
<organism evidence="3 4">
    <name type="scientific">Hanamia caeni</name>
    <dbReference type="NCBI Taxonomy" id="2294116"/>
    <lineage>
        <taxon>Bacteria</taxon>
        <taxon>Pseudomonadati</taxon>
        <taxon>Bacteroidota</taxon>
        <taxon>Chitinophagia</taxon>
        <taxon>Chitinophagales</taxon>
        <taxon>Chitinophagaceae</taxon>
        <taxon>Hanamia</taxon>
    </lineage>
</organism>
<proteinExistence type="predicted"/>
<accession>A0A3M9NID3</accession>
<dbReference type="Gene3D" id="2.60.40.2700">
    <property type="match status" value="1"/>
</dbReference>
<reference evidence="3 4" key="1">
    <citation type="submission" date="2018-11" db="EMBL/GenBank/DDBJ databases">
        <title>Draft genome sequence of Ferruginibacter sp. BO-59.</title>
        <authorList>
            <person name="Im W.T."/>
        </authorList>
    </citation>
    <scope>NUCLEOTIDE SEQUENCE [LARGE SCALE GENOMIC DNA]</scope>
    <source>
        <strain evidence="3 4">BO-59</strain>
    </source>
</reference>
<keyword evidence="1" id="KW-0732">Signal</keyword>
<feature type="signal peptide" evidence="1">
    <location>
        <begin position="1"/>
        <end position="20"/>
    </location>
</feature>
<dbReference type="AlphaFoldDB" id="A0A3M9NID3"/>
<dbReference type="Pfam" id="PF18676">
    <property type="entry name" value="MBG_2"/>
    <property type="match status" value="2"/>
</dbReference>
<feature type="domain" description="MBG" evidence="2">
    <location>
        <begin position="417"/>
        <end position="500"/>
    </location>
</feature>
<feature type="chain" id="PRO_5018097462" description="MBG domain-containing protein" evidence="1">
    <location>
        <begin position="21"/>
        <end position="509"/>
    </location>
</feature>
<dbReference type="RefSeq" id="WP_199727500.1">
    <property type="nucleotide sequence ID" value="NZ_RJJR01000006.1"/>
</dbReference>
<protein>
    <recommendedName>
        <fullName evidence="2">MBG domain-containing protein</fullName>
    </recommendedName>
</protein>
<gene>
    <name evidence="3" type="ORF">EFY79_09410</name>
</gene>
<evidence type="ECO:0000259" key="2">
    <source>
        <dbReference type="Pfam" id="PF18676"/>
    </source>
</evidence>